<dbReference type="Proteomes" id="UP000006073">
    <property type="component" value="Unassembled WGS sequence"/>
</dbReference>
<organism evidence="1 2">
    <name type="scientific">Indibacter alkaliphilus (strain CCUG 57479 / KCTC 22604 / LW1)</name>
    <dbReference type="NCBI Taxonomy" id="1189612"/>
    <lineage>
        <taxon>Bacteria</taxon>
        <taxon>Pseudomonadati</taxon>
        <taxon>Bacteroidota</taxon>
        <taxon>Cytophagia</taxon>
        <taxon>Cytophagales</taxon>
        <taxon>Cyclobacteriaceae</taxon>
    </lineage>
</organism>
<comment type="caution">
    <text evidence="1">The sequence shown here is derived from an EMBL/GenBank/DDBJ whole genome shotgun (WGS) entry which is preliminary data.</text>
</comment>
<accession>S2E4D6</accession>
<dbReference type="RefSeq" id="WP_016254997.1">
    <property type="nucleotide sequence ID" value="NZ_ALWO02000031.1"/>
</dbReference>
<name>S2E4D6_INDAL</name>
<keyword evidence="2" id="KW-1185">Reference proteome</keyword>
<gene>
    <name evidence="1" type="ORF">A33Q_2001</name>
</gene>
<protein>
    <recommendedName>
        <fullName evidence="3">C-terminal domain of CHU protein family protein</fullName>
    </recommendedName>
</protein>
<dbReference type="OrthoDB" id="9765926at2"/>
<sequence>MTFNDPELVGPERLCIVFGAVIAEFSAGGIAASDRYEWSVINPSGNEYFTASGRGENYETIPVRFTDLGPHTVTVSVSRSGAVIYSESRTVEVVQGPELILRPDYLLCGDEPTTISAIPTSTPGFAQYTFEWRNAADQIVGNSNELTVTEEGPYFISLFFTNSGGGQDCLITGSTFVGPPDDFTLSIQQPDACEGEFVAVTADTPLRGDWSALKQGESQRINLGNSFSLNIDTENDLEGPGDYTLFFSVANPQNPGCTSEKSIAFSINEGPLYSPQNIISASDCDVNNGSFEILTESVLDELKIIELGFEGFNFAEGEVISFSNVPSGIYTVETNTNGCFRTGIVIVPSLGPEASDVFEVTAVGETCDSLGTNDGQLVVTFVNGVVQGDYRVVTGNGGVVKEEPVPNQNQFVIDDLPGDFYAFEIIDSNGCVIPWDAVLDVSKKNLVTFSVPSRINVCESFDLEPTTNEDLEFELFRGTESLGTRDAGEAFQLTEAGDYSIVGREKTSNPENCPRRTNFRVDVSSEIQFDVALTQEDCFGNKLYVAELFGRDPESVIIRWRNGDGEIVGRGENWIPTAFDTFFLEVQPRGSGFCAVDPLEFVVEEPVFSIDIDLQVDPFCIDSPFTVLALESDQRNLIADIQWIFLDQDGNETILTQFDGLDVITVEEEGTYEVLVFNALGCELANDVVLILRSLDDRRPSINEFYSVCADINLGETISPGEFESYEWLLEGNLVSTDSVYKPQLAGAYTLIVTNSEGCSFEESFEAFEDCEFQYVFPTGMILDNPEKLFEIYVNDAVESAQVWIHNRQGQLIFFCEDFNVQTRVPFCQWDGTFGGANVPIGTYTVTLRYNSDRFGVQEKVSRNLVVLN</sequence>
<dbReference type="EMBL" id="ALWO02000031">
    <property type="protein sequence ID" value="EOZ97083.1"/>
    <property type="molecule type" value="Genomic_DNA"/>
</dbReference>
<reference evidence="1 2" key="1">
    <citation type="journal article" date="2013" name="Genome Announc.">
        <title>Draft Genome Sequence of Indibacter alkaliphilus Strain LW1T, Isolated from Lonar Lake, a Haloalkaline Lake in the Buldana District of Maharashtra, India.</title>
        <authorList>
            <person name="Singh A."/>
            <person name="Kumar Jangir P."/>
            <person name="Sharma R."/>
            <person name="Singh A."/>
            <person name="Kumar Pinnaka A."/>
            <person name="Shivaji S."/>
        </authorList>
    </citation>
    <scope>NUCLEOTIDE SEQUENCE [LARGE SCALE GENOMIC DNA]</scope>
    <source>
        <strain evidence="2">CCUG 57479 / KCTC 22604 / LW1</strain>
    </source>
</reference>
<evidence type="ECO:0000313" key="1">
    <source>
        <dbReference type="EMBL" id="EOZ97083.1"/>
    </source>
</evidence>
<evidence type="ECO:0008006" key="3">
    <source>
        <dbReference type="Google" id="ProtNLM"/>
    </source>
</evidence>
<dbReference type="eggNOG" id="COG3291">
    <property type="taxonomic scope" value="Bacteria"/>
</dbReference>
<proteinExistence type="predicted"/>
<dbReference type="AlphaFoldDB" id="S2E4D6"/>
<evidence type="ECO:0000313" key="2">
    <source>
        <dbReference type="Proteomes" id="UP000006073"/>
    </source>
</evidence>
<dbReference type="STRING" id="1189612.A33Q_2001"/>